<keyword evidence="1" id="KW-1133">Transmembrane helix</keyword>
<dbReference type="EMBL" id="SMGR01000001">
    <property type="protein sequence ID" value="TCL09718.1"/>
    <property type="molecule type" value="Genomic_DNA"/>
</dbReference>
<dbReference type="OrthoDB" id="7852831at2"/>
<accession>A0A4R1NWQ9</accession>
<keyword evidence="1" id="KW-0812">Transmembrane</keyword>
<keyword evidence="3" id="KW-1185">Reference proteome</keyword>
<keyword evidence="1" id="KW-0472">Membrane</keyword>
<feature type="transmembrane region" description="Helical" evidence="1">
    <location>
        <begin position="39"/>
        <end position="59"/>
    </location>
</feature>
<protein>
    <submittedName>
        <fullName evidence="2">Uncharacterized protein</fullName>
    </submittedName>
</protein>
<comment type="caution">
    <text evidence="2">The sequence shown here is derived from an EMBL/GenBank/DDBJ whole genome shotgun (WGS) entry which is preliminary data.</text>
</comment>
<proteinExistence type="predicted"/>
<feature type="transmembrane region" description="Helical" evidence="1">
    <location>
        <begin position="113"/>
        <end position="136"/>
    </location>
</feature>
<feature type="transmembrane region" description="Helical" evidence="1">
    <location>
        <begin position="12"/>
        <end position="33"/>
    </location>
</feature>
<evidence type="ECO:0000256" key="1">
    <source>
        <dbReference type="SAM" id="Phobius"/>
    </source>
</evidence>
<feature type="transmembrane region" description="Helical" evidence="1">
    <location>
        <begin position="71"/>
        <end position="93"/>
    </location>
</feature>
<evidence type="ECO:0000313" key="2">
    <source>
        <dbReference type="EMBL" id="TCL09718.1"/>
    </source>
</evidence>
<reference evidence="2 3" key="1">
    <citation type="submission" date="2019-03" db="EMBL/GenBank/DDBJ databases">
        <title>Genomic Encyclopedia of Archaeal and Bacterial Type Strains, Phase II (KMG-II): from individual species to whole genera.</title>
        <authorList>
            <person name="Goeker M."/>
        </authorList>
    </citation>
    <scope>NUCLEOTIDE SEQUENCE [LARGE SCALE GENOMIC DNA]</scope>
    <source>
        <strain evidence="2 3">DSM 26433</strain>
    </source>
</reference>
<dbReference type="AlphaFoldDB" id="A0A4R1NWQ9"/>
<dbReference type="Proteomes" id="UP000295673">
    <property type="component" value="Unassembled WGS sequence"/>
</dbReference>
<evidence type="ECO:0000313" key="3">
    <source>
        <dbReference type="Proteomes" id="UP000295673"/>
    </source>
</evidence>
<sequence length="153" mass="16449">MHFWIYLSYRGMLRALGGFSALMVLVTMPGLLARLSIGALPHATIFYLLLTLSGCALIFKGLRPKWVDRPLGFQQGLLIFLTLVVVGFGAGELSAKAVMMSDMKLATAQRMTIALWSVAMSLGTVAGITGIIVCFFKDVSGSRAVFGQSSRGI</sequence>
<organism evidence="2 3">
    <name type="scientific">Shimia isoporae</name>
    <dbReference type="NCBI Taxonomy" id="647720"/>
    <lineage>
        <taxon>Bacteria</taxon>
        <taxon>Pseudomonadati</taxon>
        <taxon>Pseudomonadota</taxon>
        <taxon>Alphaproteobacteria</taxon>
        <taxon>Rhodobacterales</taxon>
        <taxon>Roseobacteraceae</taxon>
    </lineage>
</organism>
<name>A0A4R1NWQ9_9RHOB</name>
<dbReference type="RefSeq" id="WP_132859725.1">
    <property type="nucleotide sequence ID" value="NZ_SMGR01000001.1"/>
</dbReference>
<gene>
    <name evidence="2" type="ORF">BXY66_1775</name>
</gene>